<gene>
    <name evidence="1" type="ORF">EG343_07330</name>
</gene>
<dbReference type="Proteomes" id="UP000278288">
    <property type="component" value="Chromosome"/>
</dbReference>
<proteinExistence type="predicted"/>
<evidence type="ECO:0008006" key="3">
    <source>
        <dbReference type="Google" id="ProtNLM"/>
    </source>
</evidence>
<accession>A0AAD0YMF6</accession>
<organism evidence="1 2">
    <name type="scientific">Chryseobacterium nakagawai</name>
    <dbReference type="NCBI Taxonomy" id="1241982"/>
    <lineage>
        <taxon>Bacteria</taxon>
        <taxon>Pseudomonadati</taxon>
        <taxon>Bacteroidota</taxon>
        <taxon>Flavobacteriia</taxon>
        <taxon>Flavobacteriales</taxon>
        <taxon>Weeksellaceae</taxon>
        <taxon>Chryseobacterium group</taxon>
        <taxon>Chryseobacterium</taxon>
    </lineage>
</organism>
<dbReference type="KEGG" id="cnk:EG343_07330"/>
<evidence type="ECO:0000313" key="2">
    <source>
        <dbReference type="Proteomes" id="UP000278288"/>
    </source>
</evidence>
<reference evidence="1 2" key="1">
    <citation type="submission" date="2018-11" db="EMBL/GenBank/DDBJ databases">
        <title>Proposal to divide the Flavobacteriaceae and reorganize its genera based on Amino Acid Identity values calculated from whole genome sequences.</title>
        <authorList>
            <person name="Nicholson A.C."/>
            <person name="Gulvik C.A."/>
            <person name="Whitney A.M."/>
            <person name="Humrighouse B.W."/>
            <person name="Bell M."/>
            <person name="Holmes B."/>
            <person name="Steigerwalt A.G."/>
            <person name="Villarma A."/>
            <person name="Sheth M."/>
            <person name="Batra D."/>
            <person name="Pryor J."/>
            <person name="Bernardet J.-F."/>
            <person name="Hugo C."/>
            <person name="Kampfer P."/>
            <person name="Newman J."/>
            <person name="McQuiston J.R."/>
        </authorList>
    </citation>
    <scope>NUCLEOTIDE SEQUENCE [LARGE SCALE GENOMIC DNA]</scope>
    <source>
        <strain evidence="1 2">G0041</strain>
    </source>
</reference>
<dbReference type="AlphaFoldDB" id="A0AAD0YMF6"/>
<keyword evidence="2" id="KW-1185">Reference proteome</keyword>
<evidence type="ECO:0000313" key="1">
    <source>
        <dbReference type="EMBL" id="AZA90443.1"/>
    </source>
</evidence>
<sequence>MSVMKNLKKLQRAELKIVKGGDIPIGCDTWDAGKRCCREWQTEYCNSPTCPDAPPPFCG</sequence>
<dbReference type="NCBIfam" id="NF047798">
    <property type="entry name" value="leader_Chryseo"/>
    <property type="match status" value="1"/>
</dbReference>
<name>A0AAD0YMF6_CHRNA</name>
<dbReference type="InterPro" id="IPR058074">
    <property type="entry name" value="Bacteriocin-like"/>
</dbReference>
<protein>
    <recommendedName>
        <fullName evidence="3">Natural product</fullName>
    </recommendedName>
</protein>
<dbReference type="EMBL" id="CP033923">
    <property type="protein sequence ID" value="AZA90443.1"/>
    <property type="molecule type" value="Genomic_DNA"/>
</dbReference>